<dbReference type="Proteomes" id="UP000198734">
    <property type="component" value="Unassembled WGS sequence"/>
</dbReference>
<dbReference type="EMBL" id="FOXU01000003">
    <property type="protein sequence ID" value="SFQ45223.1"/>
    <property type="molecule type" value="Genomic_DNA"/>
</dbReference>
<reference evidence="2" key="1">
    <citation type="submission" date="2016-10" db="EMBL/GenBank/DDBJ databases">
        <authorList>
            <person name="Varghese N."/>
            <person name="Submissions S."/>
        </authorList>
    </citation>
    <scope>NUCLEOTIDE SEQUENCE [LARGE SCALE GENOMIC DNA]</scope>
    <source>
        <strain evidence="2">DSM 11706</strain>
    </source>
</reference>
<evidence type="ECO:0000313" key="2">
    <source>
        <dbReference type="Proteomes" id="UP000198734"/>
    </source>
</evidence>
<name>A0A1I5YM04_9BACI</name>
<gene>
    <name evidence="1" type="ORF">SAMN05421670_2098</name>
</gene>
<dbReference type="AlphaFoldDB" id="A0A1I5YM04"/>
<proteinExistence type="predicted"/>
<accession>A0A1I5YM04</accession>
<sequence>MLGVIKMDSKLLEIYVGWEDKLSNDEWYFSNCFETITKGMSPEEAFNYIPNVIEVLFKLDDDFLVWVTLYFLIELYGLANTTQIHPYLEGNWSMLLQHIKKFEDSYATPFKELMKELRIKV</sequence>
<keyword evidence="2" id="KW-1185">Reference proteome</keyword>
<protein>
    <submittedName>
        <fullName evidence="1">Uncharacterized protein</fullName>
    </submittedName>
</protein>
<organism evidence="1 2">
    <name type="scientific">Psychrobacillus psychrotolerans</name>
    <dbReference type="NCBI Taxonomy" id="126156"/>
    <lineage>
        <taxon>Bacteria</taxon>
        <taxon>Bacillati</taxon>
        <taxon>Bacillota</taxon>
        <taxon>Bacilli</taxon>
        <taxon>Bacillales</taxon>
        <taxon>Bacillaceae</taxon>
        <taxon>Psychrobacillus</taxon>
    </lineage>
</organism>
<evidence type="ECO:0000313" key="1">
    <source>
        <dbReference type="EMBL" id="SFQ45223.1"/>
    </source>
</evidence>